<gene>
    <name evidence="1" type="ORF">BH720_026920</name>
</gene>
<dbReference type="EMBL" id="CP182909">
    <property type="protein sequence ID" value="XPM63052.1"/>
    <property type="molecule type" value="Genomic_DNA"/>
</dbReference>
<sequence>MLLLYVRNPCPTPRTLYRTYWKATASPRWAFGYHQSRWGYGTQAAVQETVESFIQRDLPISAVHLDIDCQDNFRAFTVDPDTFPDIKTLTANLAARSIQLITILNPGIKASRKSKLFQEGRMQNFFCNDPQGNLIVGRCGRNVCVSRL</sequence>
<protein>
    <submittedName>
        <fullName evidence="1">TIM-barrel domain-containing protein</fullName>
    </submittedName>
</protein>
<proteinExistence type="predicted"/>
<accession>A0ACD5GR06</accession>
<evidence type="ECO:0000313" key="1">
    <source>
        <dbReference type="EMBL" id="XPM63052.1"/>
    </source>
</evidence>
<evidence type="ECO:0000313" key="2">
    <source>
        <dbReference type="Proteomes" id="UP000095472"/>
    </source>
</evidence>
<name>A0ACD5GR06_9CYAN</name>
<reference evidence="1 2" key="1">
    <citation type="journal article" date="2016" name="Genome Announc.">
        <title>Draft Genome Sequence of the Thermotolerant Cyanobacterium Desertifilum sp. IPPAS B-1220.</title>
        <authorList>
            <person name="Mironov K.S."/>
            <person name="Sinetova M.A."/>
            <person name="Bolatkhan K."/>
            <person name="Zayadan B.K."/>
            <person name="Ustinova V.V."/>
            <person name="Kupriyanova E.V."/>
            <person name="Skrypnik A.N."/>
            <person name="Gogoleva N.E."/>
            <person name="Gogolev Y.V."/>
            <person name="Los D.A."/>
        </authorList>
    </citation>
    <scope>NUCLEOTIDE SEQUENCE [LARGE SCALE GENOMIC DNA]</scope>
    <source>
        <strain evidence="1 2">IPPAS B-1220</strain>
    </source>
</reference>
<dbReference type="Proteomes" id="UP000095472">
    <property type="component" value="Chromosome"/>
</dbReference>
<keyword evidence="2" id="KW-1185">Reference proteome</keyword>
<organism evidence="1 2">
    <name type="scientific">Desertifilum tharense IPPAS B-1220</name>
    <dbReference type="NCBI Taxonomy" id="1781255"/>
    <lineage>
        <taxon>Bacteria</taxon>
        <taxon>Bacillati</taxon>
        <taxon>Cyanobacteriota</taxon>
        <taxon>Cyanophyceae</taxon>
        <taxon>Desertifilales</taxon>
        <taxon>Desertifilaceae</taxon>
        <taxon>Desertifilum</taxon>
    </lineage>
</organism>